<dbReference type="OrthoDB" id="5835829at2759"/>
<keyword evidence="5" id="KW-1185">Reference proteome</keyword>
<dbReference type="KEGG" id="sind:105178637"/>
<dbReference type="InterPro" id="IPR050481">
    <property type="entry name" value="UDP-glycosyltransf_plant"/>
</dbReference>
<dbReference type="PANTHER" id="PTHR48048">
    <property type="entry name" value="GLYCOSYLTRANSFERASE"/>
    <property type="match status" value="1"/>
</dbReference>
<evidence type="ECO:0000256" key="4">
    <source>
        <dbReference type="RuleBase" id="RU362057"/>
    </source>
</evidence>
<evidence type="ECO:0000313" key="6">
    <source>
        <dbReference type="RefSeq" id="XP_011100450.1"/>
    </source>
</evidence>
<sequence length="476" mass="53404">MSEAKQLASLVFTPLPVISHLTGTIKLAKLLADRDECLSITILIMKLPMESKISSYIKNQPHSRVNFVELPKGEPVSTDSTRSPEYFVARFIESQKDLVRDAVADMIKSSSSCKIVGFVIDMMCTSLIDVANGFGIPSYVFVTFGAAALGLMLHLQSLRDDHNVDLTEYKDSDAEISVPTHLKPVPAAVWPSSVFFKESDHLDFVKRYREAKALILNTFLEFEPHQIRSLSNDEKVPPIYPVGPILQQDGDQTDWEKQNNKEIFEWLDRQPDSSVVFICFGIQGFLGGDQVKEIALALENSGHRFLWSLRKPPPKEKIEFPGEYENPEEVLPQGFLDRTVGIGKVIGWAPQMAVLSHSAVGGFVSHGGWNSMLESVWYGVPMALWPLGAEQQANAFLLVKEFEMAVEIKMDYRKESDVIVGAETIEKAIKQLMDPENEIRVKMRALKEKSRMALVEGGSSSNYMKRFIENVMDNIS</sequence>
<proteinExistence type="inferred from homology"/>
<dbReference type="FunCoup" id="A0A6I9UG82">
    <property type="interactions" value="578"/>
</dbReference>
<dbReference type="GO" id="GO:0035251">
    <property type="term" value="F:UDP-glucosyltransferase activity"/>
    <property type="evidence" value="ECO:0007669"/>
    <property type="project" value="InterPro"/>
</dbReference>
<dbReference type="PROSITE" id="PS00375">
    <property type="entry name" value="UDPGT"/>
    <property type="match status" value="1"/>
</dbReference>
<keyword evidence="3" id="KW-0328">Glycosyltransferase</keyword>
<dbReference type="InParanoid" id="A0A6I9UG82"/>
<dbReference type="Pfam" id="PF00201">
    <property type="entry name" value="UDPGT"/>
    <property type="match status" value="1"/>
</dbReference>
<evidence type="ECO:0000256" key="3">
    <source>
        <dbReference type="RuleBase" id="RU003718"/>
    </source>
</evidence>
<dbReference type="PANTHER" id="PTHR48048:SF88">
    <property type="entry name" value="GLYCOSYLTRANSFERASE"/>
    <property type="match status" value="1"/>
</dbReference>
<keyword evidence="2 3" id="KW-0808">Transferase</keyword>
<dbReference type="GeneID" id="105178637"/>
<gene>
    <name evidence="6" type="primary">LOC105178637</name>
</gene>
<dbReference type="InterPro" id="IPR002213">
    <property type="entry name" value="UDP_glucos_trans"/>
</dbReference>
<dbReference type="RefSeq" id="XP_011100450.1">
    <property type="nucleotide sequence ID" value="XM_011102148.2"/>
</dbReference>
<protein>
    <recommendedName>
        <fullName evidence="4">Glycosyltransferase</fullName>
        <ecNumber evidence="4">2.4.1.-</ecNumber>
    </recommendedName>
</protein>
<evidence type="ECO:0000256" key="2">
    <source>
        <dbReference type="ARBA" id="ARBA00022679"/>
    </source>
</evidence>
<name>A0A6I9UG82_SESIN</name>
<dbReference type="Gramene" id="SIN_1007188.t">
    <property type="protein sequence ID" value="SIN_1007188.t.cds1"/>
    <property type="gene ID" value="SIN_1007188"/>
</dbReference>
<dbReference type="CDD" id="cd03784">
    <property type="entry name" value="GT1_Gtf-like"/>
    <property type="match status" value="1"/>
</dbReference>
<comment type="similarity">
    <text evidence="1 3">Belongs to the UDP-glycosyltransferase family.</text>
</comment>
<dbReference type="Gene3D" id="3.40.50.2000">
    <property type="entry name" value="Glycogen Phosphorylase B"/>
    <property type="match status" value="2"/>
</dbReference>
<reference evidence="6" key="1">
    <citation type="submission" date="2025-08" db="UniProtKB">
        <authorList>
            <consortium name="RefSeq"/>
        </authorList>
    </citation>
    <scope>IDENTIFICATION</scope>
</reference>
<dbReference type="AlphaFoldDB" id="A0A6I9UG82"/>
<dbReference type="SUPFAM" id="SSF53756">
    <property type="entry name" value="UDP-Glycosyltransferase/glycogen phosphorylase"/>
    <property type="match status" value="1"/>
</dbReference>
<dbReference type="EC" id="2.4.1.-" evidence="4"/>
<dbReference type="FunFam" id="3.40.50.2000:FF:000056">
    <property type="entry name" value="Glycosyltransferase"/>
    <property type="match status" value="1"/>
</dbReference>
<dbReference type="InterPro" id="IPR035595">
    <property type="entry name" value="UDP_glycos_trans_CS"/>
</dbReference>
<accession>A0A6I9UG82</accession>
<organism evidence="5 6">
    <name type="scientific">Sesamum indicum</name>
    <name type="common">Oriental sesame</name>
    <name type="synonym">Sesamum orientale</name>
    <dbReference type="NCBI Taxonomy" id="4182"/>
    <lineage>
        <taxon>Eukaryota</taxon>
        <taxon>Viridiplantae</taxon>
        <taxon>Streptophyta</taxon>
        <taxon>Embryophyta</taxon>
        <taxon>Tracheophyta</taxon>
        <taxon>Spermatophyta</taxon>
        <taxon>Magnoliopsida</taxon>
        <taxon>eudicotyledons</taxon>
        <taxon>Gunneridae</taxon>
        <taxon>Pentapetalae</taxon>
        <taxon>asterids</taxon>
        <taxon>lamiids</taxon>
        <taxon>Lamiales</taxon>
        <taxon>Pedaliaceae</taxon>
        <taxon>Sesamum</taxon>
    </lineage>
</organism>
<evidence type="ECO:0000313" key="5">
    <source>
        <dbReference type="Proteomes" id="UP000504604"/>
    </source>
</evidence>
<evidence type="ECO:0000256" key="1">
    <source>
        <dbReference type="ARBA" id="ARBA00009995"/>
    </source>
</evidence>
<dbReference type="Proteomes" id="UP000504604">
    <property type="component" value="Linkage group LG16"/>
</dbReference>